<comment type="subunit">
    <text evidence="4">May function both as a monomer and a homodimer.</text>
</comment>
<feature type="binding site" evidence="17">
    <location>
        <position position="208"/>
    </location>
    <ligand>
        <name>FAD</name>
        <dbReference type="ChEBI" id="CHEBI:57692"/>
    </ligand>
</feature>
<evidence type="ECO:0000313" key="21">
    <source>
        <dbReference type="Proteomes" id="UP001159042"/>
    </source>
</evidence>
<reference evidence="20 21" key="1">
    <citation type="journal article" date="2023" name="Insect Mol. Biol.">
        <title>Genome sequencing provides insights into the evolution of gene families encoding plant cell wall-degrading enzymes in longhorned beetles.</title>
        <authorList>
            <person name="Shin N.R."/>
            <person name="Okamura Y."/>
            <person name="Kirsch R."/>
            <person name="Pauchet Y."/>
        </authorList>
    </citation>
    <scope>NUCLEOTIDE SEQUENCE [LARGE SCALE GENOMIC DNA]</scope>
    <source>
        <strain evidence="20">EAD_L_NR</strain>
    </source>
</reference>
<keyword evidence="14" id="KW-0325">Glycoprotein</keyword>
<accession>A0AAV8V9C7</accession>
<evidence type="ECO:0000256" key="2">
    <source>
        <dbReference type="ARBA" id="ARBA00004367"/>
    </source>
</evidence>
<comment type="subcellular location">
    <subcellularLocation>
        <location evidence="2">Endoplasmic reticulum membrane</location>
        <topology evidence="2">Peripheral membrane protein</topology>
        <orientation evidence="2">Lumenal side</orientation>
    </subcellularLocation>
</comment>
<evidence type="ECO:0000256" key="6">
    <source>
        <dbReference type="ARBA" id="ARBA00022630"/>
    </source>
</evidence>
<dbReference type="GO" id="GO:0016972">
    <property type="term" value="F:thiol oxidase activity"/>
    <property type="evidence" value="ECO:0007669"/>
    <property type="project" value="InterPro"/>
</dbReference>
<feature type="binding site" evidence="17">
    <location>
        <position position="249"/>
    </location>
    <ligand>
        <name>FAD</name>
        <dbReference type="ChEBI" id="CHEBI:57692"/>
    </ligand>
</feature>
<evidence type="ECO:0000256" key="10">
    <source>
        <dbReference type="ARBA" id="ARBA00022982"/>
    </source>
</evidence>
<evidence type="ECO:0000256" key="14">
    <source>
        <dbReference type="ARBA" id="ARBA00023180"/>
    </source>
</evidence>
<evidence type="ECO:0000256" key="13">
    <source>
        <dbReference type="ARBA" id="ARBA00023157"/>
    </source>
</evidence>
<dbReference type="PANTHER" id="PTHR12613">
    <property type="entry name" value="ERO1-RELATED"/>
    <property type="match status" value="1"/>
</dbReference>
<dbReference type="EMBL" id="JANEYG010000242">
    <property type="protein sequence ID" value="KAJ8910801.1"/>
    <property type="molecule type" value="Genomic_DNA"/>
</dbReference>
<evidence type="ECO:0000256" key="5">
    <source>
        <dbReference type="ARBA" id="ARBA00022448"/>
    </source>
</evidence>
<dbReference type="GO" id="GO:0034975">
    <property type="term" value="P:protein folding in endoplasmic reticulum"/>
    <property type="evidence" value="ECO:0007669"/>
    <property type="project" value="InterPro"/>
</dbReference>
<keyword evidence="13 18" id="KW-1015">Disulfide bond</keyword>
<keyword evidence="7 19" id="KW-0732">Signal</keyword>
<dbReference type="InterPro" id="IPR037192">
    <property type="entry name" value="ERO1-like_sf"/>
</dbReference>
<evidence type="ECO:0000256" key="9">
    <source>
        <dbReference type="ARBA" id="ARBA00022827"/>
    </source>
</evidence>
<keyword evidence="6" id="KW-0285">Flavoprotein</keyword>
<feature type="disulfide bond" evidence="18">
    <location>
        <begin position="135"/>
        <end position="171"/>
    </location>
</feature>
<evidence type="ECO:0000256" key="7">
    <source>
        <dbReference type="ARBA" id="ARBA00022729"/>
    </source>
</evidence>
<feature type="disulfide bond" description="Redox-active" evidence="18">
    <location>
        <begin position="90"/>
        <end position="95"/>
    </location>
</feature>
<feature type="disulfide bond" description="Redox-active" evidence="18">
    <location>
        <begin position="394"/>
        <end position="397"/>
    </location>
</feature>
<evidence type="ECO:0000256" key="18">
    <source>
        <dbReference type="PIRSR" id="PIRSR017205-3"/>
    </source>
</evidence>
<dbReference type="GO" id="GO:0015035">
    <property type="term" value="F:protein-disulfide reductase activity"/>
    <property type="evidence" value="ECO:0007669"/>
    <property type="project" value="InterPro"/>
</dbReference>
<protein>
    <recommendedName>
        <fullName evidence="22">Ero1-like protein</fullName>
    </recommendedName>
</protein>
<dbReference type="InterPro" id="IPR007266">
    <property type="entry name" value="Ero1"/>
</dbReference>
<proteinExistence type="inferred from homology"/>
<gene>
    <name evidence="20" type="ORF">NQ315_014509</name>
</gene>
<keyword evidence="5" id="KW-0813">Transport</keyword>
<evidence type="ECO:0008006" key="22">
    <source>
        <dbReference type="Google" id="ProtNLM"/>
    </source>
</evidence>
<feature type="active site" description="Nucleophile" evidence="16">
    <location>
        <position position="394"/>
    </location>
</feature>
<keyword evidence="10" id="KW-0249">Electron transport</keyword>
<comment type="cofactor">
    <cofactor evidence="1 17">
        <name>FAD</name>
        <dbReference type="ChEBI" id="CHEBI:57692"/>
    </cofactor>
</comment>
<dbReference type="GO" id="GO:0071949">
    <property type="term" value="F:FAD binding"/>
    <property type="evidence" value="ECO:0007669"/>
    <property type="project" value="InterPro"/>
</dbReference>
<dbReference type="GO" id="GO:0005789">
    <property type="term" value="C:endoplasmic reticulum membrane"/>
    <property type="evidence" value="ECO:0007669"/>
    <property type="project" value="UniProtKB-SubCell"/>
</dbReference>
<keyword evidence="12" id="KW-0472">Membrane</keyword>
<evidence type="ECO:0000313" key="20">
    <source>
        <dbReference type="EMBL" id="KAJ8910801.1"/>
    </source>
</evidence>
<dbReference type="Pfam" id="PF04137">
    <property type="entry name" value="ERO1"/>
    <property type="match status" value="1"/>
</dbReference>
<evidence type="ECO:0000256" key="4">
    <source>
        <dbReference type="ARBA" id="ARBA00011802"/>
    </source>
</evidence>
<feature type="active site" evidence="16">
    <location>
        <position position="397"/>
    </location>
</feature>
<evidence type="ECO:0000256" key="8">
    <source>
        <dbReference type="ARBA" id="ARBA00022824"/>
    </source>
</evidence>
<keyword evidence="11" id="KW-0560">Oxidoreductase</keyword>
<keyword evidence="8" id="KW-0256">Endoplasmic reticulum</keyword>
<evidence type="ECO:0000256" key="16">
    <source>
        <dbReference type="PIRSR" id="PIRSR017205-1"/>
    </source>
</evidence>
<feature type="binding site" evidence="17">
    <location>
        <position position="252"/>
    </location>
    <ligand>
        <name>FAD</name>
        <dbReference type="ChEBI" id="CHEBI:57692"/>
    </ligand>
</feature>
<keyword evidence="9 17" id="KW-0274">FAD</keyword>
<dbReference type="Proteomes" id="UP001159042">
    <property type="component" value="Unassembled WGS sequence"/>
</dbReference>
<dbReference type="SUPFAM" id="SSF110019">
    <property type="entry name" value="ERO1-like"/>
    <property type="match status" value="1"/>
</dbReference>
<feature type="binding site" evidence="17">
    <location>
        <position position="193"/>
    </location>
    <ligand>
        <name>FAD</name>
        <dbReference type="ChEBI" id="CHEBI:57692"/>
    </ligand>
</feature>
<organism evidence="20 21">
    <name type="scientific">Exocentrus adspersus</name>
    <dbReference type="NCBI Taxonomy" id="1586481"/>
    <lineage>
        <taxon>Eukaryota</taxon>
        <taxon>Metazoa</taxon>
        <taxon>Ecdysozoa</taxon>
        <taxon>Arthropoda</taxon>
        <taxon>Hexapoda</taxon>
        <taxon>Insecta</taxon>
        <taxon>Pterygota</taxon>
        <taxon>Neoptera</taxon>
        <taxon>Endopterygota</taxon>
        <taxon>Coleoptera</taxon>
        <taxon>Polyphaga</taxon>
        <taxon>Cucujiformia</taxon>
        <taxon>Chrysomeloidea</taxon>
        <taxon>Cerambycidae</taxon>
        <taxon>Lamiinae</taxon>
        <taxon>Acanthocinini</taxon>
        <taxon>Exocentrus</taxon>
    </lineage>
</organism>
<dbReference type="AlphaFoldDB" id="A0AAV8V9C7"/>
<name>A0AAV8V9C7_9CUCU</name>
<feature type="binding site" evidence="17">
    <location>
        <position position="191"/>
    </location>
    <ligand>
        <name>FAD</name>
        <dbReference type="ChEBI" id="CHEBI:57692"/>
    </ligand>
</feature>
<evidence type="ECO:0000256" key="3">
    <source>
        <dbReference type="ARBA" id="ARBA00008277"/>
    </source>
</evidence>
<feature type="chain" id="PRO_5043877427" description="Ero1-like protein" evidence="19">
    <location>
        <begin position="22"/>
        <end position="469"/>
    </location>
</feature>
<evidence type="ECO:0000256" key="12">
    <source>
        <dbReference type="ARBA" id="ARBA00023136"/>
    </source>
</evidence>
<evidence type="ECO:0000256" key="19">
    <source>
        <dbReference type="SAM" id="SignalP"/>
    </source>
</evidence>
<feature type="binding site" evidence="17">
    <location>
        <position position="290"/>
    </location>
    <ligand>
        <name>FAD</name>
        <dbReference type="ChEBI" id="CHEBI:57692"/>
    </ligand>
</feature>
<keyword evidence="15" id="KW-0676">Redox-active center</keyword>
<feature type="signal peptide" evidence="19">
    <location>
        <begin position="1"/>
        <end position="21"/>
    </location>
</feature>
<evidence type="ECO:0000256" key="11">
    <source>
        <dbReference type="ARBA" id="ARBA00023002"/>
    </source>
</evidence>
<comment type="similarity">
    <text evidence="3">Belongs to the EROs family.</text>
</comment>
<evidence type="ECO:0000256" key="1">
    <source>
        <dbReference type="ARBA" id="ARBA00001974"/>
    </source>
</evidence>
<dbReference type="PANTHER" id="PTHR12613:SF0">
    <property type="entry name" value="ERO1-LIKE PROTEIN"/>
    <property type="match status" value="1"/>
</dbReference>
<dbReference type="PIRSF" id="PIRSF017205">
    <property type="entry name" value="ERO1"/>
    <property type="match status" value="1"/>
</dbReference>
<keyword evidence="21" id="KW-1185">Reference proteome</keyword>
<evidence type="ECO:0000256" key="17">
    <source>
        <dbReference type="PIRSR" id="PIRSR017205-2"/>
    </source>
</evidence>
<comment type="caution">
    <text evidence="20">The sequence shown here is derived from an EMBL/GenBank/DDBJ whole genome shotgun (WGS) entry which is preliminary data.</text>
</comment>
<evidence type="ECO:0000256" key="15">
    <source>
        <dbReference type="ARBA" id="ARBA00023284"/>
    </source>
</evidence>
<sequence>MSVQSVIKVFLCVVVFEQCFAYFNLGKQDDCFCQLSGKIDDCTCNIDTVDHFNNVKIFPRLRSLVVKDYFRFYKVNLKRPCPFWVDDSRCAMRFCHVESCEEDEIPVGIKGATILQRSSNGGGKEKYLRKANEDCAAHHTELDYLNKTISETDQKNMELWAAHDDALDNFCDIDENDEEAEYVDLLLNPERYTGYVARYAGPSAKRIWESIYLENCFRPKKSFNFNPYIQSGKLNELCLEERVFYRAISGLHASINIHLCANYLLSDSNGMDLVDPSGRWGPNLEEFVRRFSPETTNDEGPNWLRNLYFVYLLELRALAKAAPYLEKEEYYTGNDSEDWETQMAMKDFLNVVKQFPEPFDETTMFRNSEQAEKLKYEFKQHFRNITRIMDCVGCDKCRLWGKLQTQGLGTALKILFSGKFDDIQVGSSIDVNNKKNFQLQRSEIVSLMNAIARLSTSIYKIDDFRHMLR</sequence>